<evidence type="ECO:0000313" key="1">
    <source>
        <dbReference type="EMBL" id="CAA9290811.1"/>
    </source>
</evidence>
<dbReference type="AlphaFoldDB" id="A0A6J4JYJ2"/>
<organism evidence="1">
    <name type="scientific">uncultured Coleofasciculus sp</name>
    <dbReference type="NCBI Taxonomy" id="1267456"/>
    <lineage>
        <taxon>Bacteria</taxon>
        <taxon>Bacillati</taxon>
        <taxon>Cyanobacteriota</taxon>
        <taxon>Cyanophyceae</taxon>
        <taxon>Coleofasciculales</taxon>
        <taxon>Coleofasciculaceae</taxon>
        <taxon>Coleofasciculus</taxon>
        <taxon>environmental samples</taxon>
    </lineage>
</organism>
<gene>
    <name evidence="1" type="ORF">AVDCRST_MAG92-4259</name>
</gene>
<name>A0A6J4JYJ2_9CYAN</name>
<reference evidence="1" key="1">
    <citation type="submission" date="2020-02" db="EMBL/GenBank/DDBJ databases">
        <authorList>
            <person name="Meier V. D."/>
        </authorList>
    </citation>
    <scope>NUCLEOTIDE SEQUENCE</scope>
    <source>
        <strain evidence="1">AVDCRST_MAG92</strain>
    </source>
</reference>
<accession>A0A6J4JYJ2</accession>
<protein>
    <submittedName>
        <fullName evidence="1">Uncharacterized protein</fullName>
    </submittedName>
</protein>
<sequence length="153" mass="17745">MQWFNNKADKDGQLKRIVRYLKAWSDYRRGELPSGLIFSILAANNISHHDRDDMAFYKTLVKIKSSLDRNFVCYRPTTPAYEDLLTGYSKTNTNYFLGQLDSFIQSAEKALDEKTMEKDACKGWQQHFGEDRFPCNLSSAETITIFPNTGFLY</sequence>
<dbReference type="EMBL" id="CADCTM010000751">
    <property type="protein sequence ID" value="CAA9290811.1"/>
    <property type="molecule type" value="Genomic_DNA"/>
</dbReference>
<proteinExistence type="predicted"/>